<evidence type="ECO:0000256" key="2">
    <source>
        <dbReference type="SAM" id="Phobius"/>
    </source>
</evidence>
<feature type="transmembrane region" description="Helical" evidence="2">
    <location>
        <begin position="126"/>
        <end position="148"/>
    </location>
</feature>
<feature type="transmembrane region" description="Helical" evidence="2">
    <location>
        <begin position="73"/>
        <end position="94"/>
    </location>
</feature>
<sequence>MQSGDQPRQDAHKPKVEGDTPSQLPSTEIVHTNITLANNYRLELSKTMLALSAALFAFTTSFPPALMRIDYPMILACSWVALAISTIGGLLNLYGWEKFYISYRDYHRDYGCGKAYRKWITRGRRVAHFAQMLGLIVGISVLAAFVFVNRTNVKLAEAKETKSTTDNVSVVEVLK</sequence>
<evidence type="ECO:0000313" key="3">
    <source>
        <dbReference type="EMBL" id="MBB2162818.1"/>
    </source>
</evidence>
<accession>A0A7W4IH79</accession>
<name>A0A7W4IH79_9PROT</name>
<feature type="transmembrane region" description="Helical" evidence="2">
    <location>
        <begin position="48"/>
        <end position="67"/>
    </location>
</feature>
<dbReference type="AlphaFoldDB" id="A0A7W4IH79"/>
<keyword evidence="2" id="KW-0812">Transmembrane</keyword>
<gene>
    <name evidence="3" type="ORF">HLH48_22270</name>
</gene>
<dbReference type="RefSeq" id="WP_182999632.1">
    <property type="nucleotide sequence ID" value="NZ_JABEQJ010000060.1"/>
</dbReference>
<comment type="caution">
    <text evidence="3">The sequence shown here is derived from an EMBL/GenBank/DDBJ whole genome shotgun (WGS) entry which is preliminary data.</text>
</comment>
<organism evidence="3 4">
    <name type="scientific">Gluconacetobacter sacchari</name>
    <dbReference type="NCBI Taxonomy" id="92759"/>
    <lineage>
        <taxon>Bacteria</taxon>
        <taxon>Pseudomonadati</taxon>
        <taxon>Pseudomonadota</taxon>
        <taxon>Alphaproteobacteria</taxon>
        <taxon>Acetobacterales</taxon>
        <taxon>Acetobacteraceae</taxon>
        <taxon>Gluconacetobacter</taxon>
    </lineage>
</organism>
<dbReference type="Proteomes" id="UP000589085">
    <property type="component" value="Unassembled WGS sequence"/>
</dbReference>
<dbReference type="EMBL" id="JABEQJ010000060">
    <property type="protein sequence ID" value="MBB2162818.1"/>
    <property type="molecule type" value="Genomic_DNA"/>
</dbReference>
<reference evidence="3 4" key="1">
    <citation type="submission" date="2020-04" db="EMBL/GenBank/DDBJ databases">
        <title>Description of novel Gluconacetobacter.</title>
        <authorList>
            <person name="Sombolestani A."/>
        </authorList>
    </citation>
    <scope>NUCLEOTIDE SEQUENCE [LARGE SCALE GENOMIC DNA]</scope>
    <source>
        <strain evidence="3 4">LMG 19747</strain>
    </source>
</reference>
<evidence type="ECO:0000313" key="4">
    <source>
        <dbReference type="Proteomes" id="UP000589085"/>
    </source>
</evidence>
<feature type="compositionally biased region" description="Basic and acidic residues" evidence="1">
    <location>
        <begin position="7"/>
        <end position="18"/>
    </location>
</feature>
<evidence type="ECO:0000256" key="1">
    <source>
        <dbReference type="SAM" id="MobiDB-lite"/>
    </source>
</evidence>
<protein>
    <submittedName>
        <fullName evidence="3">Uncharacterized protein</fullName>
    </submittedName>
</protein>
<proteinExistence type="predicted"/>
<keyword evidence="2" id="KW-0472">Membrane</keyword>
<keyword evidence="2" id="KW-1133">Transmembrane helix</keyword>
<feature type="region of interest" description="Disordered" evidence="1">
    <location>
        <begin position="1"/>
        <end position="25"/>
    </location>
</feature>